<accession>X1N3I7</accession>
<dbReference type="EMBL" id="BARV01015957">
    <property type="protein sequence ID" value="GAI21420.1"/>
    <property type="molecule type" value="Genomic_DNA"/>
</dbReference>
<evidence type="ECO:0008006" key="2">
    <source>
        <dbReference type="Google" id="ProtNLM"/>
    </source>
</evidence>
<name>X1N3I7_9ZZZZ</name>
<organism evidence="1">
    <name type="scientific">marine sediment metagenome</name>
    <dbReference type="NCBI Taxonomy" id="412755"/>
    <lineage>
        <taxon>unclassified sequences</taxon>
        <taxon>metagenomes</taxon>
        <taxon>ecological metagenomes</taxon>
    </lineage>
</organism>
<protein>
    <recommendedName>
        <fullName evidence="2">CD-NTase-associated protein 12/Pycsar effector protein TIR domain-containing protein</fullName>
    </recommendedName>
</protein>
<proteinExistence type="predicted"/>
<dbReference type="SUPFAM" id="SSF52309">
    <property type="entry name" value="N-(deoxy)ribosyltransferase-like"/>
    <property type="match status" value="1"/>
</dbReference>
<dbReference type="AlphaFoldDB" id="X1N3I7"/>
<gene>
    <name evidence="1" type="ORF">S06H3_27497</name>
</gene>
<dbReference type="Gene3D" id="3.40.50.450">
    <property type="match status" value="1"/>
</dbReference>
<sequence>MRDKMTDYSIISRFRNKEQCEFLVEKLKEKGKTCYSFCDIPTDPNNVGGHPEEQMRVFESTKDFFNNKYFKEIFEKDLKGLKNAKRVILLLPAGISAHIEAGIAYGLGKPLILIGEPEKPETLYLIFKEYYKNIDEFLKSV</sequence>
<reference evidence="1" key="1">
    <citation type="journal article" date="2014" name="Front. Microbiol.">
        <title>High frequency of phylogenetically diverse reductive dehalogenase-homologous genes in deep subseafloor sedimentary metagenomes.</title>
        <authorList>
            <person name="Kawai M."/>
            <person name="Futagami T."/>
            <person name="Toyoda A."/>
            <person name="Takaki Y."/>
            <person name="Nishi S."/>
            <person name="Hori S."/>
            <person name="Arai W."/>
            <person name="Tsubouchi T."/>
            <person name="Morono Y."/>
            <person name="Uchiyama I."/>
            <person name="Ito T."/>
            <person name="Fujiyama A."/>
            <person name="Inagaki F."/>
            <person name="Takami H."/>
        </authorList>
    </citation>
    <scope>NUCLEOTIDE SEQUENCE</scope>
    <source>
        <strain evidence="1">Expedition CK06-06</strain>
    </source>
</reference>
<evidence type="ECO:0000313" key="1">
    <source>
        <dbReference type="EMBL" id="GAI21420.1"/>
    </source>
</evidence>
<comment type="caution">
    <text evidence="1">The sequence shown here is derived from an EMBL/GenBank/DDBJ whole genome shotgun (WGS) entry which is preliminary data.</text>
</comment>